<proteinExistence type="predicted"/>
<reference evidence="2 3" key="1">
    <citation type="submission" date="2018-11" db="EMBL/GenBank/DDBJ databases">
        <authorList>
            <consortium name="Pathogen Informatics"/>
        </authorList>
    </citation>
    <scope>NUCLEOTIDE SEQUENCE [LARGE SCALE GENOMIC DNA]</scope>
</reference>
<keyword evidence="3" id="KW-1185">Reference proteome</keyword>
<sequence length="87" mass="9826">MDQQYSRLTPNECSRRDQRTGDIYKSDEPRAGPPLNVPYGVSARTEADISVRDRRIIVHEMSSVFSAMNFTADKVRGGARKTPPSKR</sequence>
<name>A0A183FKA9_HELPZ</name>
<evidence type="ECO:0000313" key="4">
    <source>
        <dbReference type="WBParaSite" id="HPBE_0000755501-mRNA-1"/>
    </source>
</evidence>
<evidence type="ECO:0000313" key="2">
    <source>
        <dbReference type="EMBL" id="VDO72738.1"/>
    </source>
</evidence>
<feature type="compositionally biased region" description="Polar residues" evidence="1">
    <location>
        <begin position="1"/>
        <end position="12"/>
    </location>
</feature>
<evidence type="ECO:0000313" key="3">
    <source>
        <dbReference type="Proteomes" id="UP000050761"/>
    </source>
</evidence>
<reference evidence="4" key="2">
    <citation type="submission" date="2019-09" db="UniProtKB">
        <authorList>
            <consortium name="WormBaseParasite"/>
        </authorList>
    </citation>
    <scope>IDENTIFICATION</scope>
</reference>
<feature type="region of interest" description="Disordered" evidence="1">
    <location>
        <begin position="1"/>
        <end position="39"/>
    </location>
</feature>
<gene>
    <name evidence="2" type="ORF">HPBE_LOCUS7556</name>
</gene>
<dbReference type="WBParaSite" id="HPBE_0000755501-mRNA-1">
    <property type="protein sequence ID" value="HPBE_0000755501-mRNA-1"/>
    <property type="gene ID" value="HPBE_0000755501"/>
</dbReference>
<evidence type="ECO:0000256" key="1">
    <source>
        <dbReference type="SAM" id="MobiDB-lite"/>
    </source>
</evidence>
<dbReference type="EMBL" id="UZAH01025919">
    <property type="protein sequence ID" value="VDO72738.1"/>
    <property type="molecule type" value="Genomic_DNA"/>
</dbReference>
<organism evidence="3 4">
    <name type="scientific">Heligmosomoides polygyrus</name>
    <name type="common">Parasitic roundworm</name>
    <dbReference type="NCBI Taxonomy" id="6339"/>
    <lineage>
        <taxon>Eukaryota</taxon>
        <taxon>Metazoa</taxon>
        <taxon>Ecdysozoa</taxon>
        <taxon>Nematoda</taxon>
        <taxon>Chromadorea</taxon>
        <taxon>Rhabditida</taxon>
        <taxon>Rhabditina</taxon>
        <taxon>Rhabditomorpha</taxon>
        <taxon>Strongyloidea</taxon>
        <taxon>Heligmosomidae</taxon>
        <taxon>Heligmosomoides</taxon>
    </lineage>
</organism>
<feature type="compositionally biased region" description="Basic and acidic residues" evidence="1">
    <location>
        <begin position="13"/>
        <end position="30"/>
    </location>
</feature>
<accession>A0A3P8B8D4</accession>
<dbReference type="AlphaFoldDB" id="A0A183FKA9"/>
<protein>
    <submittedName>
        <fullName evidence="2 4">Uncharacterized protein</fullName>
    </submittedName>
</protein>
<dbReference type="Proteomes" id="UP000050761">
    <property type="component" value="Unassembled WGS sequence"/>
</dbReference>
<accession>A0A183FKA9</accession>